<dbReference type="InterPro" id="IPR027417">
    <property type="entry name" value="P-loop_NTPase"/>
</dbReference>
<evidence type="ECO:0000256" key="2">
    <source>
        <dbReference type="ARBA" id="ARBA00022801"/>
    </source>
</evidence>
<protein>
    <recommendedName>
        <fullName evidence="5">DNA2/NAM7 helicase-like C-terminal domain-containing protein</fullName>
    </recommendedName>
</protein>
<dbReference type="InterPro" id="IPR041679">
    <property type="entry name" value="DNA2/NAM7-like_C"/>
</dbReference>
<dbReference type="Gene3D" id="3.40.50.300">
    <property type="entry name" value="P-loop containing nucleotide triphosphate hydrolases"/>
    <property type="match status" value="1"/>
</dbReference>
<dbReference type="GO" id="GO:0005524">
    <property type="term" value="F:ATP binding"/>
    <property type="evidence" value="ECO:0007669"/>
    <property type="project" value="UniProtKB-KW"/>
</dbReference>
<feature type="non-terminal residue" evidence="6">
    <location>
        <position position="1"/>
    </location>
</feature>
<dbReference type="PANTHER" id="PTHR43788:SF16">
    <property type="entry name" value="HELICASE WITH ZINC FINGER 2"/>
    <property type="match status" value="1"/>
</dbReference>
<dbReference type="EMBL" id="BTRK01000005">
    <property type="protein sequence ID" value="GMR55219.1"/>
    <property type="molecule type" value="Genomic_DNA"/>
</dbReference>
<evidence type="ECO:0000256" key="1">
    <source>
        <dbReference type="ARBA" id="ARBA00022741"/>
    </source>
</evidence>
<dbReference type="GO" id="GO:0016787">
    <property type="term" value="F:hydrolase activity"/>
    <property type="evidence" value="ECO:0007669"/>
    <property type="project" value="UniProtKB-KW"/>
</dbReference>
<gene>
    <name evidence="6" type="ORF">PMAYCL1PPCAC_25414</name>
</gene>
<dbReference type="GO" id="GO:0043139">
    <property type="term" value="F:5'-3' DNA helicase activity"/>
    <property type="evidence" value="ECO:0007669"/>
    <property type="project" value="TreeGrafter"/>
</dbReference>
<name>A0AAN5D2M4_9BILA</name>
<evidence type="ECO:0000256" key="3">
    <source>
        <dbReference type="ARBA" id="ARBA00022806"/>
    </source>
</evidence>
<keyword evidence="1" id="KW-0547">Nucleotide-binding</keyword>
<dbReference type="PANTHER" id="PTHR43788">
    <property type="entry name" value="DNA2/NAM7 HELICASE FAMILY MEMBER"/>
    <property type="match status" value="1"/>
</dbReference>
<keyword evidence="7" id="KW-1185">Reference proteome</keyword>
<proteinExistence type="predicted"/>
<organism evidence="6 7">
    <name type="scientific">Pristionchus mayeri</name>
    <dbReference type="NCBI Taxonomy" id="1317129"/>
    <lineage>
        <taxon>Eukaryota</taxon>
        <taxon>Metazoa</taxon>
        <taxon>Ecdysozoa</taxon>
        <taxon>Nematoda</taxon>
        <taxon>Chromadorea</taxon>
        <taxon>Rhabditida</taxon>
        <taxon>Rhabditina</taxon>
        <taxon>Diplogasteromorpha</taxon>
        <taxon>Diplogasteroidea</taxon>
        <taxon>Neodiplogasteridae</taxon>
        <taxon>Pristionchus</taxon>
    </lineage>
</organism>
<reference evidence="7" key="1">
    <citation type="submission" date="2022-10" db="EMBL/GenBank/DDBJ databases">
        <title>Genome assembly of Pristionchus species.</title>
        <authorList>
            <person name="Yoshida K."/>
            <person name="Sommer R.J."/>
        </authorList>
    </citation>
    <scope>NUCLEOTIDE SEQUENCE [LARGE SCALE GENOMIC DNA]</scope>
    <source>
        <strain evidence="7">RS5460</strain>
    </source>
</reference>
<dbReference type="Proteomes" id="UP001328107">
    <property type="component" value="Unassembled WGS sequence"/>
</dbReference>
<feature type="domain" description="DNA2/NAM7 helicase-like C-terminal" evidence="5">
    <location>
        <begin position="5"/>
        <end position="66"/>
    </location>
</feature>
<evidence type="ECO:0000313" key="6">
    <source>
        <dbReference type="EMBL" id="GMR55219.1"/>
    </source>
</evidence>
<comment type="caution">
    <text evidence="6">The sequence shown here is derived from an EMBL/GenBank/DDBJ whole genome shotgun (WGS) entry which is preliminary data.</text>
</comment>
<accession>A0AAN5D2M4</accession>
<keyword evidence="3" id="KW-0347">Helicase</keyword>
<sequence length="90" mass="10273">RRRGDSQAFEVLTVDSAQGREKRIVIVLTTRSEVSAEKTEDFLNSPKRCNVAVSRHQEALIVLGHPSLEAAPNWRDVLSPRYFVHYEDHS</sequence>
<dbReference type="InterPro" id="IPR050534">
    <property type="entry name" value="Coronavir_polyprotein_1ab"/>
</dbReference>
<evidence type="ECO:0000313" key="7">
    <source>
        <dbReference type="Proteomes" id="UP001328107"/>
    </source>
</evidence>
<feature type="non-terminal residue" evidence="6">
    <location>
        <position position="90"/>
    </location>
</feature>
<keyword evidence="2" id="KW-0378">Hydrolase</keyword>
<evidence type="ECO:0000259" key="5">
    <source>
        <dbReference type="Pfam" id="PF13087"/>
    </source>
</evidence>
<dbReference type="AlphaFoldDB" id="A0AAN5D2M4"/>
<keyword evidence="4" id="KW-0067">ATP-binding</keyword>
<evidence type="ECO:0000256" key="4">
    <source>
        <dbReference type="ARBA" id="ARBA00022840"/>
    </source>
</evidence>
<dbReference type="Pfam" id="PF13087">
    <property type="entry name" value="AAA_12"/>
    <property type="match status" value="1"/>
</dbReference>